<dbReference type="Pfam" id="PF00498">
    <property type="entry name" value="FHA"/>
    <property type="match status" value="1"/>
</dbReference>
<dbReference type="InterPro" id="IPR052016">
    <property type="entry name" value="Bact_Sigma-Reg"/>
</dbReference>
<proteinExistence type="predicted"/>
<dbReference type="Gene3D" id="3.60.40.10">
    <property type="entry name" value="PPM-type phosphatase domain"/>
    <property type="match status" value="1"/>
</dbReference>
<dbReference type="RefSeq" id="WP_146503403.1">
    <property type="nucleotide sequence ID" value="NZ_SJPG01000001.1"/>
</dbReference>
<keyword evidence="1 3" id="KW-0378">Hydrolase</keyword>
<dbReference type="SUPFAM" id="SSF49879">
    <property type="entry name" value="SMAD/FHA domain"/>
    <property type="match status" value="1"/>
</dbReference>
<dbReference type="OrthoDB" id="247273at2"/>
<dbReference type="InterPro" id="IPR003018">
    <property type="entry name" value="GAF"/>
</dbReference>
<name>A0A5C5XED3_9PLAN</name>
<dbReference type="SMART" id="SM00065">
    <property type="entry name" value="GAF"/>
    <property type="match status" value="1"/>
</dbReference>
<dbReference type="Gene3D" id="3.30.450.40">
    <property type="match status" value="1"/>
</dbReference>
<dbReference type="PANTHER" id="PTHR43156:SF2">
    <property type="entry name" value="STAGE II SPORULATION PROTEIN E"/>
    <property type="match status" value="1"/>
</dbReference>
<dbReference type="GO" id="GO:0016791">
    <property type="term" value="F:phosphatase activity"/>
    <property type="evidence" value="ECO:0007669"/>
    <property type="project" value="TreeGrafter"/>
</dbReference>
<dbReference type="InterPro" id="IPR001932">
    <property type="entry name" value="PPM-type_phosphatase-like_dom"/>
</dbReference>
<dbReference type="AlphaFoldDB" id="A0A5C5XED3"/>
<comment type="caution">
    <text evidence="3">The sequence shown here is derived from an EMBL/GenBank/DDBJ whole genome shotgun (WGS) entry which is preliminary data.</text>
</comment>
<evidence type="ECO:0000259" key="2">
    <source>
        <dbReference type="PROSITE" id="PS50006"/>
    </source>
</evidence>
<reference evidence="3 4" key="1">
    <citation type="submission" date="2019-02" db="EMBL/GenBank/DDBJ databases">
        <title>Deep-cultivation of Planctomycetes and their phenomic and genomic characterization uncovers novel biology.</title>
        <authorList>
            <person name="Wiegand S."/>
            <person name="Jogler M."/>
            <person name="Boedeker C."/>
            <person name="Pinto D."/>
            <person name="Vollmers J."/>
            <person name="Rivas-Marin E."/>
            <person name="Kohn T."/>
            <person name="Peeters S.H."/>
            <person name="Heuer A."/>
            <person name="Rast P."/>
            <person name="Oberbeckmann S."/>
            <person name="Bunk B."/>
            <person name="Jeske O."/>
            <person name="Meyerdierks A."/>
            <person name="Storesund J.E."/>
            <person name="Kallscheuer N."/>
            <person name="Luecker S."/>
            <person name="Lage O.M."/>
            <person name="Pohl T."/>
            <person name="Merkel B.J."/>
            <person name="Hornburger P."/>
            <person name="Mueller R.-W."/>
            <person name="Bruemmer F."/>
            <person name="Labrenz M."/>
            <person name="Spormann A.M."/>
            <person name="Op Den Camp H."/>
            <person name="Overmann J."/>
            <person name="Amann R."/>
            <person name="Jetten M.S.M."/>
            <person name="Mascher T."/>
            <person name="Medema M.H."/>
            <person name="Devos D.P."/>
            <person name="Kaster A.-K."/>
            <person name="Ovreas L."/>
            <person name="Rohde M."/>
            <person name="Galperin M.Y."/>
            <person name="Jogler C."/>
        </authorList>
    </citation>
    <scope>NUCLEOTIDE SEQUENCE [LARGE SCALE GENOMIC DNA]</scope>
    <source>
        <strain evidence="3 4">Pan54</strain>
    </source>
</reference>
<keyword evidence="4" id="KW-1185">Reference proteome</keyword>
<dbReference type="CDD" id="cd00060">
    <property type="entry name" value="FHA"/>
    <property type="match status" value="1"/>
</dbReference>
<dbReference type="PROSITE" id="PS50006">
    <property type="entry name" value="FHA_DOMAIN"/>
    <property type="match status" value="1"/>
</dbReference>
<dbReference type="SUPFAM" id="SSF81606">
    <property type="entry name" value="PP2C-like"/>
    <property type="match status" value="1"/>
</dbReference>
<dbReference type="SMART" id="SM00331">
    <property type="entry name" value="PP2C_SIG"/>
    <property type="match status" value="1"/>
</dbReference>
<dbReference type="SMART" id="SM00240">
    <property type="entry name" value="FHA"/>
    <property type="match status" value="1"/>
</dbReference>
<dbReference type="SUPFAM" id="SSF55781">
    <property type="entry name" value="GAF domain-like"/>
    <property type="match status" value="1"/>
</dbReference>
<dbReference type="Proteomes" id="UP000316095">
    <property type="component" value="Unassembled WGS sequence"/>
</dbReference>
<evidence type="ECO:0000313" key="4">
    <source>
        <dbReference type="Proteomes" id="UP000316095"/>
    </source>
</evidence>
<dbReference type="Gene3D" id="2.60.200.20">
    <property type="match status" value="1"/>
</dbReference>
<dbReference type="Pfam" id="PF07228">
    <property type="entry name" value="SpoIIE"/>
    <property type="match status" value="1"/>
</dbReference>
<gene>
    <name evidence="3" type="primary">rsbU_4</name>
    <name evidence="3" type="ORF">Pan54_21430</name>
</gene>
<feature type="domain" description="FHA" evidence="2">
    <location>
        <begin position="24"/>
        <end position="73"/>
    </location>
</feature>
<evidence type="ECO:0000256" key="1">
    <source>
        <dbReference type="ARBA" id="ARBA00022801"/>
    </source>
</evidence>
<evidence type="ECO:0000313" key="3">
    <source>
        <dbReference type="EMBL" id="TWT61407.1"/>
    </source>
</evidence>
<dbReference type="PANTHER" id="PTHR43156">
    <property type="entry name" value="STAGE II SPORULATION PROTEIN E-RELATED"/>
    <property type="match status" value="1"/>
</dbReference>
<dbReference type="EC" id="3.1.3.3" evidence="3"/>
<organism evidence="3 4">
    <name type="scientific">Rubinisphaera italica</name>
    <dbReference type="NCBI Taxonomy" id="2527969"/>
    <lineage>
        <taxon>Bacteria</taxon>
        <taxon>Pseudomonadati</taxon>
        <taxon>Planctomycetota</taxon>
        <taxon>Planctomycetia</taxon>
        <taxon>Planctomycetales</taxon>
        <taxon>Planctomycetaceae</taxon>
        <taxon>Rubinisphaera</taxon>
    </lineage>
</organism>
<dbReference type="InterPro" id="IPR029016">
    <property type="entry name" value="GAF-like_dom_sf"/>
</dbReference>
<dbReference type="InterPro" id="IPR008984">
    <property type="entry name" value="SMAD_FHA_dom_sf"/>
</dbReference>
<sequence length="546" mass="60634">MAKLETIAGPNAGDTYPIRNTGVTIVGRDETCDIVLAYRSISRHHAQFICEGDDYFLEDMGSVNGTFVNGEKVTDRVRLYDGHRINFYEIPLIFRGDNYVADSNSHETAEIEETSYELDVMQDHSQPSMNSITQQKRRLKYLLAINSKLAGSLDIDEILPKVLDILFEIFPQSINGHIMLLDEDKKLIPRAFKQGRDDDSSVLTMIPSNSKLAPEVIRNKQGVLRDSDEVSESVLDEPVCSTMCVPLLSPNKKPLGAIELETAEEINRFLDEDLEVLSSVADMTGLAIAYAKAHTESLARQKHLQQMEMAHEVQMKMLPRNRPDSNEYDFADFYCAAEQVGGDFFYYRWLSSKRLVIALGDICGKGMPAALKMAQMTVRLHHIMETAKSLKSAMQRLNAASFADIEELEISMTTLVVCVLNIQDHTLSIANAGHIPPICVMSENQKLVHLTHAGDGLPLGVAIDADYHPATYKINPGDVVLLCTDGATEAMDTHGDLYGVEGICQSIQKSEPSAQSVVNQIVKDVRTFSIGQARQDDMCILAFGRK</sequence>
<dbReference type="InterPro" id="IPR036457">
    <property type="entry name" value="PPM-type-like_dom_sf"/>
</dbReference>
<dbReference type="Pfam" id="PF13185">
    <property type="entry name" value="GAF_2"/>
    <property type="match status" value="1"/>
</dbReference>
<dbReference type="EMBL" id="SJPG01000001">
    <property type="protein sequence ID" value="TWT61407.1"/>
    <property type="molecule type" value="Genomic_DNA"/>
</dbReference>
<dbReference type="InterPro" id="IPR000253">
    <property type="entry name" value="FHA_dom"/>
</dbReference>
<protein>
    <submittedName>
        <fullName evidence="3">Phosphoserine phosphatase RsbU</fullName>
        <ecNumber evidence="3">3.1.3.3</ecNumber>
    </submittedName>
</protein>
<accession>A0A5C5XED3</accession>